<dbReference type="SUPFAM" id="SSF103473">
    <property type="entry name" value="MFS general substrate transporter"/>
    <property type="match status" value="1"/>
</dbReference>
<keyword evidence="2 5" id="KW-0812">Transmembrane</keyword>
<keyword evidence="8" id="KW-1185">Reference proteome</keyword>
<gene>
    <name evidence="7" type="ORF">M9Y10_044144</name>
</gene>
<feature type="transmembrane region" description="Helical" evidence="5">
    <location>
        <begin position="245"/>
        <end position="265"/>
    </location>
</feature>
<dbReference type="PROSITE" id="PS50850">
    <property type="entry name" value="MFS"/>
    <property type="match status" value="1"/>
</dbReference>
<comment type="subcellular location">
    <subcellularLocation>
        <location evidence="1">Membrane</location>
        <topology evidence="1">Multi-pass membrane protein</topology>
    </subcellularLocation>
</comment>
<dbReference type="InterPro" id="IPR003663">
    <property type="entry name" value="Sugar/inositol_transpt"/>
</dbReference>
<feature type="transmembrane region" description="Helical" evidence="5">
    <location>
        <begin position="164"/>
        <end position="183"/>
    </location>
</feature>
<evidence type="ECO:0000259" key="6">
    <source>
        <dbReference type="PROSITE" id="PS50850"/>
    </source>
</evidence>
<dbReference type="PRINTS" id="PR00171">
    <property type="entry name" value="SUGRTRNSPORT"/>
</dbReference>
<dbReference type="InterPro" id="IPR050549">
    <property type="entry name" value="MFS_Trehalose_Transporter"/>
</dbReference>
<evidence type="ECO:0000256" key="3">
    <source>
        <dbReference type="ARBA" id="ARBA00022989"/>
    </source>
</evidence>
<name>A0ABR2K220_9EUKA</name>
<proteinExistence type="predicted"/>
<dbReference type="EMBL" id="JAPFFF010000008">
    <property type="protein sequence ID" value="KAK8885016.1"/>
    <property type="molecule type" value="Genomic_DNA"/>
</dbReference>
<keyword evidence="4 5" id="KW-0472">Membrane</keyword>
<keyword evidence="3 5" id="KW-1133">Transmembrane helix</keyword>
<dbReference type="InterPro" id="IPR005828">
    <property type="entry name" value="MFS_sugar_transport-like"/>
</dbReference>
<feature type="transmembrane region" description="Helical" evidence="5">
    <location>
        <begin position="75"/>
        <end position="97"/>
    </location>
</feature>
<evidence type="ECO:0000256" key="5">
    <source>
        <dbReference type="SAM" id="Phobius"/>
    </source>
</evidence>
<feature type="domain" description="Major facilitator superfamily (MFS) profile" evidence="6">
    <location>
        <begin position="6"/>
        <end position="391"/>
    </location>
</feature>
<dbReference type="PANTHER" id="PTHR48021:SF1">
    <property type="entry name" value="GH07001P-RELATED"/>
    <property type="match status" value="1"/>
</dbReference>
<sequence>MGFCSITFVYALILLLGSFSFGYVVSYPSPAIPEIKEIMDLKEVESTMFNAVSSLFAIFGSLLATFLINIAGKKLTTFMTAVVGLIFWISLSFMTLANIWLGIAGRAVLGIFMGSISVVIPLCINELTPPEYKGIYGSLSQFGISTGCTAAYFLATLLDWRGLTYFDGALCGALCLLIWIIPLKPKESNENNNEEKESVFQRKHMRNLFVGIGAMFFQQFSGINAILTNLNTLFDKAGLSLSPSIASGIASSAQVIAVIIGSIMIQFFGRRFVWIFSEIGAAVFILIYGLTIKFPDWPSWIAIIAIFAYLLTFGVGLGPIPWFIVPQLFQGPVSSSATSIATAVNWTCAFTVILCFPYLNNLIGDFYSMILFMIVCVFGIFFGWFFVGEREVFDENELANSLLAENSEQHHNYINENQPKVEMY</sequence>
<feature type="transmembrane region" description="Helical" evidence="5">
    <location>
        <begin position="272"/>
        <end position="294"/>
    </location>
</feature>
<feature type="transmembrane region" description="Helical" evidence="5">
    <location>
        <begin position="47"/>
        <end position="68"/>
    </location>
</feature>
<reference evidence="7 8" key="1">
    <citation type="submission" date="2024-04" db="EMBL/GenBank/DDBJ databases">
        <title>Tritrichomonas musculus Genome.</title>
        <authorList>
            <person name="Alves-Ferreira E."/>
            <person name="Grigg M."/>
            <person name="Lorenzi H."/>
            <person name="Galac M."/>
        </authorList>
    </citation>
    <scope>NUCLEOTIDE SEQUENCE [LARGE SCALE GENOMIC DNA]</scope>
    <source>
        <strain evidence="7 8">EAF2021</strain>
    </source>
</reference>
<feature type="transmembrane region" description="Helical" evidence="5">
    <location>
        <begin position="7"/>
        <end position="27"/>
    </location>
</feature>
<accession>A0ABR2K220</accession>
<feature type="transmembrane region" description="Helical" evidence="5">
    <location>
        <begin position="366"/>
        <end position="387"/>
    </location>
</feature>
<dbReference type="PANTHER" id="PTHR48021">
    <property type="match status" value="1"/>
</dbReference>
<evidence type="ECO:0000256" key="4">
    <source>
        <dbReference type="ARBA" id="ARBA00023136"/>
    </source>
</evidence>
<feature type="transmembrane region" description="Helical" evidence="5">
    <location>
        <begin position="300"/>
        <end position="325"/>
    </location>
</feature>
<feature type="transmembrane region" description="Helical" evidence="5">
    <location>
        <begin position="204"/>
        <end position="225"/>
    </location>
</feature>
<evidence type="ECO:0000313" key="7">
    <source>
        <dbReference type="EMBL" id="KAK8885016.1"/>
    </source>
</evidence>
<dbReference type="InterPro" id="IPR020846">
    <property type="entry name" value="MFS_dom"/>
</dbReference>
<protein>
    <submittedName>
        <fullName evidence="7">Glucose import</fullName>
    </submittedName>
</protein>
<evidence type="ECO:0000256" key="2">
    <source>
        <dbReference type="ARBA" id="ARBA00022692"/>
    </source>
</evidence>
<dbReference type="Proteomes" id="UP001470230">
    <property type="component" value="Unassembled WGS sequence"/>
</dbReference>
<dbReference type="Gene3D" id="1.20.1250.20">
    <property type="entry name" value="MFS general substrate transporter like domains"/>
    <property type="match status" value="2"/>
</dbReference>
<evidence type="ECO:0000256" key="1">
    <source>
        <dbReference type="ARBA" id="ARBA00004141"/>
    </source>
</evidence>
<feature type="transmembrane region" description="Helical" evidence="5">
    <location>
        <begin position="337"/>
        <end position="360"/>
    </location>
</feature>
<feature type="transmembrane region" description="Helical" evidence="5">
    <location>
        <begin position="103"/>
        <end position="124"/>
    </location>
</feature>
<comment type="caution">
    <text evidence="7">The sequence shown here is derived from an EMBL/GenBank/DDBJ whole genome shotgun (WGS) entry which is preliminary data.</text>
</comment>
<feature type="transmembrane region" description="Helical" evidence="5">
    <location>
        <begin position="136"/>
        <end position="158"/>
    </location>
</feature>
<dbReference type="InterPro" id="IPR036259">
    <property type="entry name" value="MFS_trans_sf"/>
</dbReference>
<organism evidence="7 8">
    <name type="scientific">Tritrichomonas musculus</name>
    <dbReference type="NCBI Taxonomy" id="1915356"/>
    <lineage>
        <taxon>Eukaryota</taxon>
        <taxon>Metamonada</taxon>
        <taxon>Parabasalia</taxon>
        <taxon>Tritrichomonadida</taxon>
        <taxon>Tritrichomonadidae</taxon>
        <taxon>Tritrichomonas</taxon>
    </lineage>
</organism>
<evidence type="ECO:0000313" key="8">
    <source>
        <dbReference type="Proteomes" id="UP001470230"/>
    </source>
</evidence>
<dbReference type="Pfam" id="PF00083">
    <property type="entry name" value="Sugar_tr"/>
    <property type="match status" value="2"/>
</dbReference>